<reference evidence="1" key="1">
    <citation type="submission" date="2005-01" db="EMBL/GenBank/DDBJ databases">
        <authorList>
            <person name="Han Z."/>
        </authorList>
    </citation>
    <scope>NUCLEOTIDE SEQUENCE</scope>
</reference>
<reference evidence="1" key="2">
    <citation type="journal article" date="2006" name="PLoS Pathog.">
        <title>New perspectives on host-parasite interplay by comparative transcriptomic and proteomic analyses of Schistosoma japonicum.</title>
        <authorList>
            <person name="Liu F."/>
            <person name="Lu J."/>
            <person name="Hu W."/>
            <person name="Wang S.Y."/>
            <person name="Cui S.J."/>
            <person name="Chi M."/>
            <person name="Yan Q."/>
            <person name="Wang X.R."/>
            <person name="Song H.D."/>
            <person name="Xu X.N."/>
            <person name="Wang J.J."/>
            <person name="Zhang X.L."/>
            <person name="Zhang X."/>
            <person name="Wang Z.Q."/>
            <person name="Xue C.L."/>
            <person name="Brindley P.J."/>
            <person name="McManus D.P."/>
            <person name="Yang P.Y."/>
            <person name="Feng Z."/>
            <person name="Chen Z."/>
            <person name="Han Z.G."/>
        </authorList>
    </citation>
    <scope>NUCLEOTIDE SEQUENCE</scope>
</reference>
<dbReference type="AlphaFoldDB" id="Q5BS28"/>
<name>Q5BS28_SCHJA</name>
<evidence type="ECO:0000313" key="1">
    <source>
        <dbReference type="EMBL" id="AAX30657.1"/>
    </source>
</evidence>
<protein>
    <submittedName>
        <fullName evidence="1">SJCHGC06615 protein</fullName>
    </submittedName>
</protein>
<proteinExistence type="evidence at transcript level"/>
<dbReference type="EMBL" id="AY915436">
    <property type="protein sequence ID" value="AAX30657.1"/>
    <property type="molecule type" value="mRNA"/>
</dbReference>
<accession>Q5BS28</accession>
<sequence>MATRTQDFGIDVAISRKLNSRYDPDAERQVIGWIQQLTGQNIPLGRENGQRTLENGRNIELNLSNAGGMNVHRNLASKKHKTIP</sequence>
<organism evidence="1">
    <name type="scientific">Schistosoma japonicum</name>
    <name type="common">Blood fluke</name>
    <dbReference type="NCBI Taxonomy" id="6182"/>
    <lineage>
        <taxon>Eukaryota</taxon>
        <taxon>Metazoa</taxon>
        <taxon>Spiralia</taxon>
        <taxon>Lophotrochozoa</taxon>
        <taxon>Platyhelminthes</taxon>
        <taxon>Trematoda</taxon>
        <taxon>Digenea</taxon>
        <taxon>Strigeidida</taxon>
        <taxon>Schistosomatoidea</taxon>
        <taxon>Schistosomatidae</taxon>
        <taxon>Schistosoma</taxon>
    </lineage>
</organism>